<proteinExistence type="predicted"/>
<feature type="region of interest" description="Disordered" evidence="2">
    <location>
        <begin position="217"/>
        <end position="252"/>
    </location>
</feature>
<reference evidence="4" key="3">
    <citation type="submission" date="2025-08" db="UniProtKB">
        <authorList>
            <consortium name="Ensembl"/>
        </authorList>
    </citation>
    <scope>IDENTIFICATION</scope>
    <source>
        <strain evidence="4">HNI</strain>
    </source>
</reference>
<evidence type="ECO:0000256" key="2">
    <source>
        <dbReference type="SAM" id="MobiDB-lite"/>
    </source>
</evidence>
<evidence type="ECO:0000313" key="5">
    <source>
        <dbReference type="Proteomes" id="UP000265180"/>
    </source>
</evidence>
<feature type="region of interest" description="Disordered" evidence="2">
    <location>
        <begin position="121"/>
        <end position="140"/>
    </location>
</feature>
<organism evidence="4 5">
    <name type="scientific">Oryzias latipes</name>
    <name type="common">Japanese rice fish</name>
    <name type="synonym">Japanese killifish</name>
    <dbReference type="NCBI Taxonomy" id="8090"/>
    <lineage>
        <taxon>Eukaryota</taxon>
        <taxon>Metazoa</taxon>
        <taxon>Chordata</taxon>
        <taxon>Craniata</taxon>
        <taxon>Vertebrata</taxon>
        <taxon>Euteleostomi</taxon>
        <taxon>Actinopterygii</taxon>
        <taxon>Neopterygii</taxon>
        <taxon>Teleostei</taxon>
        <taxon>Neoteleostei</taxon>
        <taxon>Acanthomorphata</taxon>
        <taxon>Ovalentaria</taxon>
        <taxon>Atherinomorphae</taxon>
        <taxon>Beloniformes</taxon>
        <taxon>Adrianichthyidae</taxon>
        <taxon>Oryziinae</taxon>
        <taxon>Oryzias</taxon>
    </lineage>
</organism>
<protein>
    <recommendedName>
        <fullName evidence="3">G protein-regulated inducer of neurite outgrowth C-terminal domain-containing protein</fullName>
    </recommendedName>
</protein>
<dbReference type="InterPro" id="IPR026646">
    <property type="entry name" value="GPRIN2-like/GPRIN3"/>
</dbReference>
<name>A0A3P9LGW8_ORYLA</name>
<accession>A0A3P9LGW8</accession>
<dbReference type="AlphaFoldDB" id="A0A3P9LGW8"/>
<reference evidence="4" key="4">
    <citation type="submission" date="2025-09" db="UniProtKB">
        <authorList>
            <consortium name="Ensembl"/>
        </authorList>
    </citation>
    <scope>IDENTIFICATION</scope>
    <source>
        <strain evidence="4">HNI</strain>
    </source>
</reference>
<sequence length="334" mass="36076">MTGDSLRTNSSKSPGTTQGLTILKTFIGKERLKTSQSKVKASGGPSLCPEEESCSGVARTTSFTTQSKVYGLGTEGVLISGGNISLSGTKKPKERKKGEGRNFSSAPCPSTHVCIPTSKKMKETWTMTDPHGRGGSQVRDQKEVGVQVGVETAERSTSTSPDSMFGGIPADRSALKHICKIDIELRGQSLLPSVIADECHSRPACLRTYSFQEEPCPMAPLGQNRDKDVSAERVGEDEKEDEEKEEAGEKVEKPQKVVWDERGMTWEVYGASVDLESLGTAIQSHLESKIRDQEQHIRTLRKSICCEGNLLSKKRKKVRGGALVCCGGAPAASD</sequence>
<dbReference type="Proteomes" id="UP000265180">
    <property type="component" value="Chromosome 18"/>
</dbReference>
<feature type="region of interest" description="Disordered" evidence="2">
    <location>
        <begin position="35"/>
        <end position="56"/>
    </location>
</feature>
<dbReference type="PANTHER" id="PTHR15718">
    <property type="entry name" value="G PROTEIN-REGULATED INDUCER OF NEURITE OUTGROWTH C-TERMINAL DOMAIN-CONTAINING PROTEIN"/>
    <property type="match status" value="1"/>
</dbReference>
<dbReference type="Pfam" id="PF15235">
    <property type="entry name" value="GRIN_C"/>
    <property type="match status" value="1"/>
</dbReference>
<feature type="compositionally biased region" description="Basic and acidic residues" evidence="2">
    <location>
        <begin position="224"/>
        <end position="236"/>
    </location>
</feature>
<feature type="domain" description="G protein-regulated inducer of neurite outgrowth C-terminal" evidence="3">
    <location>
        <begin position="225"/>
        <end position="306"/>
    </location>
</feature>
<dbReference type="Ensembl" id="ENSORLT00020029214.1">
    <property type="protein sequence ID" value="ENSORLP00020019951.1"/>
    <property type="gene ID" value="ENSORLG00020020930.1"/>
</dbReference>
<evidence type="ECO:0000256" key="1">
    <source>
        <dbReference type="ARBA" id="ARBA00002358"/>
    </source>
</evidence>
<dbReference type="PANTHER" id="PTHR15718:SF3">
    <property type="entry name" value="G PROTEIN-REGULATED INDUCER OF NEURITE OUTGROWTH C-TERMINAL DOMAIN-CONTAINING PROTEIN"/>
    <property type="match status" value="1"/>
</dbReference>
<reference evidence="4 5" key="2">
    <citation type="submission" date="2017-04" db="EMBL/GenBank/DDBJ databases">
        <title>CpG methylation of centromeres and impact of large insertions on vertebrate speciation.</title>
        <authorList>
            <person name="Ichikawa K."/>
            <person name="Yoshimura J."/>
            <person name="Morishita S."/>
        </authorList>
    </citation>
    <scope>NUCLEOTIDE SEQUENCE</scope>
    <source>
        <strain evidence="4 5">HNI</strain>
    </source>
</reference>
<reference key="1">
    <citation type="journal article" date="2007" name="Nature">
        <title>The medaka draft genome and insights into vertebrate genome evolution.</title>
        <authorList>
            <person name="Kasahara M."/>
            <person name="Naruse K."/>
            <person name="Sasaki S."/>
            <person name="Nakatani Y."/>
            <person name="Qu W."/>
            <person name="Ahsan B."/>
            <person name="Yamada T."/>
            <person name="Nagayasu Y."/>
            <person name="Doi K."/>
            <person name="Kasai Y."/>
            <person name="Jindo T."/>
            <person name="Kobayashi D."/>
            <person name="Shimada A."/>
            <person name="Toyoda A."/>
            <person name="Kuroki Y."/>
            <person name="Fujiyama A."/>
            <person name="Sasaki T."/>
            <person name="Shimizu A."/>
            <person name="Asakawa S."/>
            <person name="Shimizu N."/>
            <person name="Hashimoto S."/>
            <person name="Yang J."/>
            <person name="Lee Y."/>
            <person name="Matsushima K."/>
            <person name="Sugano S."/>
            <person name="Sakaizumi M."/>
            <person name="Narita T."/>
            <person name="Ohishi K."/>
            <person name="Haga S."/>
            <person name="Ohta F."/>
            <person name="Nomoto H."/>
            <person name="Nogata K."/>
            <person name="Morishita T."/>
            <person name="Endo T."/>
            <person name="Shin-I T."/>
            <person name="Takeda H."/>
            <person name="Morishita S."/>
            <person name="Kohara Y."/>
        </authorList>
    </citation>
    <scope>NUCLEOTIDE SEQUENCE [LARGE SCALE GENOMIC DNA]</scope>
    <source>
        <strain>Hd-rR</strain>
    </source>
</reference>
<dbReference type="InterPro" id="IPR032745">
    <property type="entry name" value="GRIN_C"/>
</dbReference>
<feature type="region of interest" description="Disordered" evidence="2">
    <location>
        <begin position="83"/>
        <end position="107"/>
    </location>
</feature>
<feature type="region of interest" description="Disordered" evidence="2">
    <location>
        <begin position="1"/>
        <end position="20"/>
    </location>
</feature>
<comment type="function">
    <text evidence="1">May be involved in neurite outgrowth.</text>
</comment>
<feature type="compositionally biased region" description="Acidic residues" evidence="2">
    <location>
        <begin position="237"/>
        <end position="246"/>
    </location>
</feature>
<evidence type="ECO:0000313" key="4">
    <source>
        <dbReference type="Ensembl" id="ENSORLP00020019951.1"/>
    </source>
</evidence>
<evidence type="ECO:0000259" key="3">
    <source>
        <dbReference type="Pfam" id="PF15235"/>
    </source>
</evidence>